<dbReference type="EMBL" id="SMZJ02000010">
    <property type="protein sequence ID" value="TWO31569.1"/>
    <property type="molecule type" value="Genomic_DNA"/>
</dbReference>
<comment type="caution">
    <text evidence="2">The sequence shown here is derived from an EMBL/GenBank/DDBJ whole genome shotgun (WGS) entry which is preliminary data.</text>
</comment>
<sequence length="85" mass="9024">MKKVIGVAGTAFVAMAMFFSTSSTNGSNTNITNLFQLNSANAECEGPGVYESSEEDCLNLRQEVVGVYINCINGCDITCVPTDCN</sequence>
<protein>
    <recommendedName>
        <fullName evidence="4">NVEALA protein</fullName>
    </recommendedName>
</protein>
<feature type="chain" id="PRO_5022817349" description="NVEALA protein" evidence="1">
    <location>
        <begin position="26"/>
        <end position="85"/>
    </location>
</feature>
<evidence type="ECO:0000313" key="2">
    <source>
        <dbReference type="EMBL" id="TWO31569.1"/>
    </source>
</evidence>
<proteinExistence type="predicted"/>
<evidence type="ECO:0000313" key="3">
    <source>
        <dbReference type="Proteomes" id="UP000295814"/>
    </source>
</evidence>
<dbReference type="Proteomes" id="UP000295814">
    <property type="component" value="Unassembled WGS sequence"/>
</dbReference>
<accession>A0A562YBT9</accession>
<evidence type="ECO:0008006" key="4">
    <source>
        <dbReference type="Google" id="ProtNLM"/>
    </source>
</evidence>
<organism evidence="2 3">
    <name type="scientific">Seonamhaeicola sediminis</name>
    <dbReference type="NCBI Taxonomy" id="2528206"/>
    <lineage>
        <taxon>Bacteria</taxon>
        <taxon>Pseudomonadati</taxon>
        <taxon>Bacteroidota</taxon>
        <taxon>Flavobacteriia</taxon>
        <taxon>Flavobacteriales</taxon>
        <taxon>Flavobacteriaceae</taxon>
    </lineage>
</organism>
<evidence type="ECO:0000256" key="1">
    <source>
        <dbReference type="SAM" id="SignalP"/>
    </source>
</evidence>
<feature type="signal peptide" evidence="1">
    <location>
        <begin position="1"/>
        <end position="25"/>
    </location>
</feature>
<name>A0A562YBT9_9FLAO</name>
<keyword evidence="1" id="KW-0732">Signal</keyword>
<reference evidence="2 3" key="1">
    <citation type="submission" date="2019-03" db="EMBL/GenBank/DDBJ databases">
        <authorList>
            <person name="Zhong Y.L."/>
        </authorList>
    </citation>
    <scope>NUCLEOTIDE SEQUENCE [LARGE SCALE GENOMIC DNA]</scope>
    <source>
        <strain evidence="2 3">W255</strain>
    </source>
</reference>
<reference evidence="2 3" key="2">
    <citation type="submission" date="2019-07" db="EMBL/GenBank/DDBJ databases">
        <title>Seonamhaeicola sp. W255 draft genome.</title>
        <authorList>
            <person name="Zhang X.-Y."/>
            <person name="Zhang R."/>
            <person name="Zhong Y.-L."/>
            <person name="Du Z.-J."/>
        </authorList>
    </citation>
    <scope>NUCLEOTIDE SEQUENCE [LARGE SCALE GENOMIC DNA]</scope>
    <source>
        <strain evidence="2 3">W255</strain>
    </source>
</reference>
<keyword evidence="3" id="KW-1185">Reference proteome</keyword>
<gene>
    <name evidence="2" type="ORF">E1J38_013140</name>
</gene>
<dbReference type="AlphaFoldDB" id="A0A562YBT9"/>
<dbReference type="RefSeq" id="WP_133357301.1">
    <property type="nucleotide sequence ID" value="NZ_SMZJ02000010.1"/>
</dbReference>